<protein>
    <recommendedName>
        <fullName evidence="3">Extracellular serine-rich protein</fullName>
    </recommendedName>
</protein>
<name>A0AA40B4Q6_9PEZI</name>
<comment type="caution">
    <text evidence="1">The sequence shown here is derived from an EMBL/GenBank/DDBJ whole genome shotgun (WGS) entry which is preliminary data.</text>
</comment>
<reference evidence="1" key="1">
    <citation type="submission" date="2023-06" db="EMBL/GenBank/DDBJ databases">
        <title>Genome-scale phylogeny and comparative genomics of the fungal order Sordariales.</title>
        <authorList>
            <consortium name="Lawrence Berkeley National Laboratory"/>
            <person name="Hensen N."/>
            <person name="Bonometti L."/>
            <person name="Westerberg I."/>
            <person name="Brannstrom I.O."/>
            <person name="Guillou S."/>
            <person name="Cros-Aarteil S."/>
            <person name="Calhoun S."/>
            <person name="Haridas S."/>
            <person name="Kuo A."/>
            <person name="Mondo S."/>
            <person name="Pangilinan J."/>
            <person name="Riley R."/>
            <person name="LaButti K."/>
            <person name="Andreopoulos B."/>
            <person name="Lipzen A."/>
            <person name="Chen C."/>
            <person name="Yanf M."/>
            <person name="Daum C."/>
            <person name="Ng V."/>
            <person name="Clum A."/>
            <person name="Steindorff A."/>
            <person name="Ohm R."/>
            <person name="Martin F."/>
            <person name="Silar P."/>
            <person name="Natvig D."/>
            <person name="Lalanne C."/>
            <person name="Gautier V."/>
            <person name="Ament-velasquez S.L."/>
            <person name="Kruys A."/>
            <person name="Hutchinson M.I."/>
            <person name="Powell A.J."/>
            <person name="Barry K."/>
            <person name="Miller A.N."/>
            <person name="Grigoriev I.V."/>
            <person name="Debuchy R."/>
            <person name="Gladieux P."/>
            <person name="Thoren M.H."/>
            <person name="Johannesson H."/>
        </authorList>
    </citation>
    <scope>NUCLEOTIDE SEQUENCE</scope>
    <source>
        <strain evidence="1">SMH2392-1A</strain>
    </source>
</reference>
<dbReference type="InterPro" id="IPR008972">
    <property type="entry name" value="Cupredoxin"/>
</dbReference>
<dbReference type="RefSeq" id="XP_060300545.1">
    <property type="nucleotide sequence ID" value="XM_060435815.1"/>
</dbReference>
<dbReference type="EMBL" id="JAUIRO010000002">
    <property type="protein sequence ID" value="KAK0727690.1"/>
    <property type="molecule type" value="Genomic_DNA"/>
</dbReference>
<keyword evidence="2" id="KW-1185">Reference proteome</keyword>
<gene>
    <name evidence="1" type="ORF">B0T26DRAFT_605630</name>
</gene>
<dbReference type="SUPFAM" id="SSF49503">
    <property type="entry name" value="Cupredoxins"/>
    <property type="match status" value="1"/>
</dbReference>
<dbReference type="InterPro" id="IPR052953">
    <property type="entry name" value="Ser-rich/MCO-related"/>
</dbReference>
<evidence type="ECO:0000313" key="1">
    <source>
        <dbReference type="EMBL" id="KAK0727690.1"/>
    </source>
</evidence>
<dbReference type="CDD" id="cd00920">
    <property type="entry name" value="Cupredoxin"/>
    <property type="match status" value="1"/>
</dbReference>
<dbReference type="Proteomes" id="UP001172101">
    <property type="component" value="Unassembled WGS sequence"/>
</dbReference>
<dbReference type="PANTHER" id="PTHR34883">
    <property type="entry name" value="SERINE-RICH PROTEIN, PUTATIVE-RELATED-RELATED"/>
    <property type="match status" value="1"/>
</dbReference>
<dbReference type="AlphaFoldDB" id="A0AA40B4Q6"/>
<accession>A0AA40B4Q6</accession>
<organism evidence="1 2">
    <name type="scientific">Lasiosphaeria miniovina</name>
    <dbReference type="NCBI Taxonomy" id="1954250"/>
    <lineage>
        <taxon>Eukaryota</taxon>
        <taxon>Fungi</taxon>
        <taxon>Dikarya</taxon>
        <taxon>Ascomycota</taxon>
        <taxon>Pezizomycotina</taxon>
        <taxon>Sordariomycetes</taxon>
        <taxon>Sordariomycetidae</taxon>
        <taxon>Sordariales</taxon>
        <taxon>Lasiosphaeriaceae</taxon>
        <taxon>Lasiosphaeria</taxon>
    </lineage>
</organism>
<dbReference type="GeneID" id="85319085"/>
<dbReference type="PANTHER" id="PTHR34883:SF15">
    <property type="entry name" value="EXTRACELLULAR SERINE-RICH PROTEIN"/>
    <property type="match status" value="1"/>
</dbReference>
<evidence type="ECO:0008006" key="3">
    <source>
        <dbReference type="Google" id="ProtNLM"/>
    </source>
</evidence>
<dbReference type="Gene3D" id="2.60.40.420">
    <property type="entry name" value="Cupredoxins - blue copper proteins"/>
    <property type="match status" value="1"/>
</dbReference>
<evidence type="ECO:0000313" key="2">
    <source>
        <dbReference type="Proteomes" id="UP001172101"/>
    </source>
</evidence>
<feature type="non-terminal residue" evidence="1">
    <location>
        <position position="1"/>
    </location>
</feature>
<sequence length="135" mass="14301">AAKTIRVSLGSLVFTPDTVTAAVGNVIEFSFPVNNSATMSDFDTPCTPAKEAAGFHSGFFATSSRQNKTAFQITVNTTNPIFIYCGFLTHCQNGMTAVVNPNDTQTLEAYRLAAKEVERTIVLDGGAFGGRLVAA</sequence>
<feature type="non-terminal residue" evidence="1">
    <location>
        <position position="135"/>
    </location>
</feature>
<proteinExistence type="predicted"/>